<proteinExistence type="predicted"/>
<dbReference type="Proteomes" id="UP000076858">
    <property type="component" value="Unassembled WGS sequence"/>
</dbReference>
<dbReference type="AlphaFoldDB" id="A0A162RLS4"/>
<reference evidence="4 5" key="1">
    <citation type="submission" date="2016-03" db="EMBL/GenBank/DDBJ databases">
        <title>EvidentialGene: Evidence-directed Construction of Genes on Genomes.</title>
        <authorList>
            <person name="Gilbert D.G."/>
            <person name="Choi J.-H."/>
            <person name="Mockaitis K."/>
            <person name="Colbourne J."/>
            <person name="Pfrender M."/>
        </authorList>
    </citation>
    <scope>NUCLEOTIDE SEQUENCE [LARGE SCALE GENOMIC DNA]</scope>
    <source>
        <strain evidence="4 5">Xinb3</strain>
        <tissue evidence="4">Complete organism</tissue>
    </source>
</reference>
<sequence>MASVESFWRIGHNITGHDVEGSLSVGHRKFRAFFGTSPAVCVVAWDLLADVRPNNSKPNHLLWALMLLKRYCIESFNAALVKVTEKTFRKWSLLFVDLLADMPVLNWDNRYGRARRGTITYISLDGTDFRIMEPSKFSPKWYSHKFHGPGLRYELGLCIRTGEIVWAHGGLPCGAWPDLRLARDAIIHVLDPGERIIADRGYRDQTFFDMPNGSEDDEQKRKILARHETVNRRIKQFCCMSQRFRHSLNLHPRFFTL</sequence>
<dbReference type="InterPro" id="IPR027806">
    <property type="entry name" value="HARBI1_dom"/>
</dbReference>
<comment type="cofactor">
    <cofactor evidence="1">
        <name>a divalent metal cation</name>
        <dbReference type="ChEBI" id="CHEBI:60240"/>
    </cofactor>
</comment>
<evidence type="ECO:0000313" key="4">
    <source>
        <dbReference type="EMBL" id="KZS20618.1"/>
    </source>
</evidence>
<keyword evidence="5" id="KW-1185">Reference proteome</keyword>
<evidence type="ECO:0000313" key="5">
    <source>
        <dbReference type="Proteomes" id="UP000076858"/>
    </source>
</evidence>
<accession>A0A162RLS4</accession>
<protein>
    <recommendedName>
        <fullName evidence="3">DDE Tnp4 domain-containing protein</fullName>
    </recommendedName>
</protein>
<dbReference type="OrthoDB" id="8299732at2759"/>
<comment type="caution">
    <text evidence="4">The sequence shown here is derived from an EMBL/GenBank/DDBJ whole genome shotgun (WGS) entry which is preliminary data.</text>
</comment>
<name>A0A162RLS4_9CRUS</name>
<dbReference type="Pfam" id="PF13359">
    <property type="entry name" value="DDE_Tnp_4"/>
    <property type="match status" value="1"/>
</dbReference>
<dbReference type="GO" id="GO:0046872">
    <property type="term" value="F:metal ion binding"/>
    <property type="evidence" value="ECO:0007669"/>
    <property type="project" value="UniProtKB-KW"/>
</dbReference>
<organism evidence="4 5">
    <name type="scientific">Daphnia magna</name>
    <dbReference type="NCBI Taxonomy" id="35525"/>
    <lineage>
        <taxon>Eukaryota</taxon>
        <taxon>Metazoa</taxon>
        <taxon>Ecdysozoa</taxon>
        <taxon>Arthropoda</taxon>
        <taxon>Crustacea</taxon>
        <taxon>Branchiopoda</taxon>
        <taxon>Diplostraca</taxon>
        <taxon>Cladocera</taxon>
        <taxon>Anomopoda</taxon>
        <taxon>Daphniidae</taxon>
        <taxon>Daphnia</taxon>
    </lineage>
</organism>
<keyword evidence="2" id="KW-0479">Metal-binding</keyword>
<evidence type="ECO:0000256" key="2">
    <source>
        <dbReference type="ARBA" id="ARBA00022723"/>
    </source>
</evidence>
<evidence type="ECO:0000256" key="1">
    <source>
        <dbReference type="ARBA" id="ARBA00001968"/>
    </source>
</evidence>
<feature type="domain" description="DDE Tnp4" evidence="3">
    <location>
        <begin position="124"/>
        <end position="247"/>
    </location>
</feature>
<gene>
    <name evidence="4" type="ORF">APZ42_012635</name>
</gene>
<evidence type="ECO:0000259" key="3">
    <source>
        <dbReference type="Pfam" id="PF13359"/>
    </source>
</evidence>
<dbReference type="EMBL" id="LRGB01000141">
    <property type="protein sequence ID" value="KZS20618.1"/>
    <property type="molecule type" value="Genomic_DNA"/>
</dbReference>